<dbReference type="EMBL" id="JAXIOK010000023">
    <property type="protein sequence ID" value="KAK4743464.1"/>
    <property type="molecule type" value="Genomic_DNA"/>
</dbReference>
<comment type="subcellular location">
    <subcellularLocation>
        <location evidence="1 6">Endoplasmic reticulum membrane</location>
        <topology evidence="1 6">Multi-pass membrane protein</topology>
    </subcellularLocation>
</comment>
<protein>
    <recommendedName>
        <fullName evidence="6">Reticulon-like protein</fullName>
    </recommendedName>
</protein>
<evidence type="ECO:0000313" key="9">
    <source>
        <dbReference type="Proteomes" id="UP001345219"/>
    </source>
</evidence>
<feature type="transmembrane region" description="Helical" evidence="6">
    <location>
        <begin position="145"/>
        <end position="169"/>
    </location>
</feature>
<dbReference type="PANTHER" id="PTHR10994">
    <property type="entry name" value="RETICULON"/>
    <property type="match status" value="1"/>
</dbReference>
<evidence type="ECO:0000256" key="3">
    <source>
        <dbReference type="ARBA" id="ARBA00022824"/>
    </source>
</evidence>
<reference evidence="8 9" key="1">
    <citation type="journal article" date="2023" name="Hortic Res">
        <title>Pangenome of water caltrop reveals structural variations and asymmetric subgenome divergence after allopolyploidization.</title>
        <authorList>
            <person name="Zhang X."/>
            <person name="Chen Y."/>
            <person name="Wang L."/>
            <person name="Yuan Y."/>
            <person name="Fang M."/>
            <person name="Shi L."/>
            <person name="Lu R."/>
            <person name="Comes H.P."/>
            <person name="Ma Y."/>
            <person name="Chen Y."/>
            <person name="Huang G."/>
            <person name="Zhou Y."/>
            <person name="Zheng Z."/>
            <person name="Qiu Y."/>
        </authorList>
    </citation>
    <scope>NUCLEOTIDE SEQUENCE [LARGE SCALE GENOMIC DNA]</scope>
    <source>
        <tissue evidence="8">Roots</tissue>
    </source>
</reference>
<dbReference type="GO" id="GO:0009617">
    <property type="term" value="P:response to bacterium"/>
    <property type="evidence" value="ECO:0007669"/>
    <property type="project" value="InterPro"/>
</dbReference>
<dbReference type="Pfam" id="PF02453">
    <property type="entry name" value="Reticulon"/>
    <property type="match status" value="1"/>
</dbReference>
<feature type="transmembrane region" description="Helical" evidence="6">
    <location>
        <begin position="114"/>
        <end position="139"/>
    </location>
</feature>
<evidence type="ECO:0000259" key="7">
    <source>
        <dbReference type="PROSITE" id="PS50845"/>
    </source>
</evidence>
<keyword evidence="2 6" id="KW-0812">Transmembrane</keyword>
<feature type="transmembrane region" description="Helical" evidence="6">
    <location>
        <begin position="40"/>
        <end position="60"/>
    </location>
</feature>
<keyword evidence="5 6" id="KW-0472">Membrane</keyword>
<keyword evidence="3 6" id="KW-0256">Endoplasmic reticulum</keyword>
<dbReference type="InterPro" id="IPR003388">
    <property type="entry name" value="Reticulon"/>
</dbReference>
<keyword evidence="9" id="KW-1185">Reference proteome</keyword>
<dbReference type="PROSITE" id="PS50845">
    <property type="entry name" value="RETICULON"/>
    <property type="match status" value="1"/>
</dbReference>
<proteinExistence type="predicted"/>
<evidence type="ECO:0000256" key="1">
    <source>
        <dbReference type="ARBA" id="ARBA00004477"/>
    </source>
</evidence>
<accession>A0AAN7GKI0</accession>
<evidence type="ECO:0000313" key="8">
    <source>
        <dbReference type="EMBL" id="KAK4743464.1"/>
    </source>
</evidence>
<evidence type="ECO:0000256" key="5">
    <source>
        <dbReference type="ARBA" id="ARBA00023136"/>
    </source>
</evidence>
<gene>
    <name evidence="8" type="ORF">SAY87_001465</name>
</gene>
<organism evidence="8 9">
    <name type="scientific">Trapa incisa</name>
    <dbReference type="NCBI Taxonomy" id="236973"/>
    <lineage>
        <taxon>Eukaryota</taxon>
        <taxon>Viridiplantae</taxon>
        <taxon>Streptophyta</taxon>
        <taxon>Embryophyta</taxon>
        <taxon>Tracheophyta</taxon>
        <taxon>Spermatophyta</taxon>
        <taxon>Magnoliopsida</taxon>
        <taxon>eudicotyledons</taxon>
        <taxon>Gunneridae</taxon>
        <taxon>Pentapetalae</taxon>
        <taxon>rosids</taxon>
        <taxon>malvids</taxon>
        <taxon>Myrtales</taxon>
        <taxon>Lythraceae</taxon>
        <taxon>Trapa</taxon>
    </lineage>
</organism>
<sequence length="213" mass="24212">MEQTLEDSIIGLVLHQDRITKETSDPYSTAIWMLFELLQYHFITLVCHVAILVLAILFVWSNAITFIHKSPPHIPDVAMPEKCVLEVVSALRYEINRGLAILREVASGRDVKQFLAVVMGLWVISVVGSWFNFITMFYIRQCGSLDVSFLTSLTFVSALVLLHTVPVLYEKYEDQVDALGEKAMIEIKKQYAVLDEKVLSKIPRGPLLDKKKD</sequence>
<dbReference type="InterPro" id="IPR045064">
    <property type="entry name" value="Reticulon-like"/>
</dbReference>
<feature type="domain" description="Reticulon" evidence="7">
    <location>
        <begin position="18"/>
        <end position="213"/>
    </location>
</feature>
<evidence type="ECO:0000256" key="4">
    <source>
        <dbReference type="ARBA" id="ARBA00022989"/>
    </source>
</evidence>
<dbReference type="GO" id="GO:0005789">
    <property type="term" value="C:endoplasmic reticulum membrane"/>
    <property type="evidence" value="ECO:0007669"/>
    <property type="project" value="UniProtKB-SubCell"/>
</dbReference>
<evidence type="ECO:0000256" key="6">
    <source>
        <dbReference type="RuleBase" id="RU363132"/>
    </source>
</evidence>
<keyword evidence="4 6" id="KW-1133">Transmembrane helix</keyword>
<comment type="caution">
    <text evidence="8">The sequence shown here is derived from an EMBL/GenBank/DDBJ whole genome shotgun (WGS) entry which is preliminary data.</text>
</comment>
<evidence type="ECO:0000256" key="2">
    <source>
        <dbReference type="ARBA" id="ARBA00022692"/>
    </source>
</evidence>
<dbReference type="PANTHER" id="PTHR10994:SF193">
    <property type="entry name" value="RETICULON-LIKE PROTEIN"/>
    <property type="match status" value="1"/>
</dbReference>
<dbReference type="AlphaFoldDB" id="A0AAN7GKI0"/>
<name>A0AAN7GKI0_9MYRT</name>
<dbReference type="Proteomes" id="UP001345219">
    <property type="component" value="Chromosome 1"/>
</dbReference>